<gene>
    <name evidence="2" type="ORF">EV696_11922</name>
</gene>
<dbReference type="EMBL" id="SNYM01000019">
    <property type="protein sequence ID" value="TDQ45554.1"/>
    <property type="molecule type" value="Genomic_DNA"/>
</dbReference>
<reference evidence="2 3" key="1">
    <citation type="submission" date="2019-03" db="EMBL/GenBank/DDBJ databases">
        <title>Genomic Encyclopedia of Type Strains, Phase IV (KMG-IV): sequencing the most valuable type-strain genomes for metagenomic binning, comparative biology and taxonomic classification.</title>
        <authorList>
            <person name="Goeker M."/>
        </authorList>
    </citation>
    <scope>NUCLEOTIDE SEQUENCE [LARGE SCALE GENOMIC DNA]</scope>
    <source>
        <strain evidence="2 3">DSM 103792</strain>
    </source>
</reference>
<feature type="transmembrane region" description="Helical" evidence="1">
    <location>
        <begin position="146"/>
        <end position="166"/>
    </location>
</feature>
<keyword evidence="1" id="KW-0472">Membrane</keyword>
<dbReference type="OrthoDB" id="6397936at2"/>
<comment type="caution">
    <text evidence="2">The sequence shown here is derived from an EMBL/GenBank/DDBJ whole genome shotgun (WGS) entry which is preliminary data.</text>
</comment>
<evidence type="ECO:0000256" key="1">
    <source>
        <dbReference type="SAM" id="Phobius"/>
    </source>
</evidence>
<feature type="transmembrane region" description="Helical" evidence="1">
    <location>
        <begin position="113"/>
        <end position="134"/>
    </location>
</feature>
<evidence type="ECO:0000313" key="2">
    <source>
        <dbReference type="EMBL" id="TDQ45554.1"/>
    </source>
</evidence>
<proteinExistence type="predicted"/>
<protein>
    <submittedName>
        <fullName evidence="2">Uncharacterized protein</fullName>
    </submittedName>
</protein>
<feature type="transmembrane region" description="Helical" evidence="1">
    <location>
        <begin position="30"/>
        <end position="49"/>
    </location>
</feature>
<name>A0A4R6UQL7_9GAMM</name>
<sequence length="199" mass="22117">MIALLLSLLSLAIAPWLYKRLHQHRRLHDVFDRLLISIVVLIILIEVIVESYRHIGWMGPLIGIAGMALPSLIEQAFSRLAMPAHSITAVLGSIALIAHSLMDGATLASAESVWVEVAVVIHQLPLGLAIWWLVQHALGSRIATMTIVAMCVTIVIGYELTTLWMATLNEHSTHILQAFFAGALLHVLIHRHRPHKHHH</sequence>
<dbReference type="AlphaFoldDB" id="A0A4R6UQL7"/>
<feature type="transmembrane region" description="Helical" evidence="1">
    <location>
        <begin position="55"/>
        <end position="73"/>
    </location>
</feature>
<feature type="transmembrane region" description="Helical" evidence="1">
    <location>
        <begin position="80"/>
        <end position="101"/>
    </location>
</feature>
<keyword evidence="3" id="KW-1185">Reference proteome</keyword>
<dbReference type="Proteomes" id="UP000295375">
    <property type="component" value="Unassembled WGS sequence"/>
</dbReference>
<evidence type="ECO:0000313" key="3">
    <source>
        <dbReference type="Proteomes" id="UP000295375"/>
    </source>
</evidence>
<feature type="transmembrane region" description="Helical" evidence="1">
    <location>
        <begin position="172"/>
        <end position="189"/>
    </location>
</feature>
<dbReference type="RefSeq" id="WP_133592604.1">
    <property type="nucleotide sequence ID" value="NZ_CP037953.1"/>
</dbReference>
<organism evidence="2 3">
    <name type="scientific">Permianibacter aggregans</name>
    <dbReference type="NCBI Taxonomy" id="1510150"/>
    <lineage>
        <taxon>Bacteria</taxon>
        <taxon>Pseudomonadati</taxon>
        <taxon>Pseudomonadota</taxon>
        <taxon>Gammaproteobacteria</taxon>
        <taxon>Pseudomonadales</taxon>
        <taxon>Pseudomonadaceae</taxon>
        <taxon>Permianibacter</taxon>
    </lineage>
</organism>
<accession>A0A4R6UQL7</accession>
<keyword evidence="1" id="KW-0812">Transmembrane</keyword>
<keyword evidence="1" id="KW-1133">Transmembrane helix</keyword>